<name>A0AA88YEE4_PINIB</name>
<evidence type="ECO:0000256" key="2">
    <source>
        <dbReference type="SAM" id="SignalP"/>
    </source>
</evidence>
<dbReference type="SUPFAM" id="SSF47473">
    <property type="entry name" value="EF-hand"/>
    <property type="match status" value="1"/>
</dbReference>
<gene>
    <name evidence="3" type="ORF">FSP39_015116</name>
</gene>
<dbReference type="InterPro" id="IPR011992">
    <property type="entry name" value="EF-hand-dom_pair"/>
</dbReference>
<feature type="signal peptide" evidence="2">
    <location>
        <begin position="1"/>
        <end position="18"/>
    </location>
</feature>
<dbReference type="InterPro" id="IPR018247">
    <property type="entry name" value="EF_Hand_1_Ca_BS"/>
</dbReference>
<accession>A0AA88YEE4</accession>
<sequence>MNVKLMLLMCMLVTAVTGGWWGRRRRHRTPSPSKPGTVSGSVDCAGRGRCSGTVSVEKTWNHDRTSLGGHISCQFGGGCGGGFVFRHRFKRQAVNNTNKFVISLSLPQCNFESYDLNENDEIEKEELEMWFDEDDQVLIESLLYSLDIDGDEVVSIQEFNEKAPTEIEGCDDQVDTNDKITRWVKKMSITGTPCRCLHRLEWTL</sequence>
<dbReference type="Gene3D" id="1.10.238.10">
    <property type="entry name" value="EF-hand"/>
    <property type="match status" value="1"/>
</dbReference>
<dbReference type="Proteomes" id="UP001186944">
    <property type="component" value="Unassembled WGS sequence"/>
</dbReference>
<feature type="chain" id="PRO_5041710154" description="EF-hand domain-containing protein" evidence="2">
    <location>
        <begin position="19"/>
        <end position="204"/>
    </location>
</feature>
<evidence type="ECO:0000313" key="4">
    <source>
        <dbReference type="Proteomes" id="UP001186944"/>
    </source>
</evidence>
<comment type="caution">
    <text evidence="3">The sequence shown here is derived from an EMBL/GenBank/DDBJ whole genome shotgun (WGS) entry which is preliminary data.</text>
</comment>
<dbReference type="AlphaFoldDB" id="A0AA88YEE4"/>
<proteinExistence type="predicted"/>
<keyword evidence="4" id="KW-1185">Reference proteome</keyword>
<keyword evidence="2" id="KW-0732">Signal</keyword>
<keyword evidence="1" id="KW-0106">Calcium</keyword>
<evidence type="ECO:0000256" key="1">
    <source>
        <dbReference type="ARBA" id="ARBA00022837"/>
    </source>
</evidence>
<dbReference type="PROSITE" id="PS00018">
    <property type="entry name" value="EF_HAND_1"/>
    <property type="match status" value="1"/>
</dbReference>
<evidence type="ECO:0008006" key="5">
    <source>
        <dbReference type="Google" id="ProtNLM"/>
    </source>
</evidence>
<dbReference type="EMBL" id="VSWD01000006">
    <property type="protein sequence ID" value="KAK3100126.1"/>
    <property type="molecule type" value="Genomic_DNA"/>
</dbReference>
<evidence type="ECO:0000313" key="3">
    <source>
        <dbReference type="EMBL" id="KAK3100126.1"/>
    </source>
</evidence>
<protein>
    <recommendedName>
        <fullName evidence="5">EF-hand domain-containing protein</fullName>
    </recommendedName>
</protein>
<organism evidence="3 4">
    <name type="scientific">Pinctada imbricata</name>
    <name type="common">Atlantic pearl-oyster</name>
    <name type="synonym">Pinctada martensii</name>
    <dbReference type="NCBI Taxonomy" id="66713"/>
    <lineage>
        <taxon>Eukaryota</taxon>
        <taxon>Metazoa</taxon>
        <taxon>Spiralia</taxon>
        <taxon>Lophotrochozoa</taxon>
        <taxon>Mollusca</taxon>
        <taxon>Bivalvia</taxon>
        <taxon>Autobranchia</taxon>
        <taxon>Pteriomorphia</taxon>
        <taxon>Pterioida</taxon>
        <taxon>Pterioidea</taxon>
        <taxon>Pteriidae</taxon>
        <taxon>Pinctada</taxon>
    </lineage>
</organism>
<reference evidence="3" key="1">
    <citation type="submission" date="2019-08" db="EMBL/GenBank/DDBJ databases">
        <title>The improved chromosome-level genome for the pearl oyster Pinctada fucata martensii using PacBio sequencing and Hi-C.</title>
        <authorList>
            <person name="Zheng Z."/>
        </authorList>
    </citation>
    <scope>NUCLEOTIDE SEQUENCE</scope>
    <source>
        <strain evidence="3">ZZ-2019</strain>
        <tissue evidence="3">Adductor muscle</tissue>
    </source>
</reference>